<feature type="domain" description="EB" evidence="3">
    <location>
        <begin position="24"/>
        <end position="59"/>
    </location>
</feature>
<keyword evidence="4" id="KW-1185">Reference proteome</keyword>
<evidence type="ECO:0000256" key="2">
    <source>
        <dbReference type="SAM" id="SignalP"/>
    </source>
</evidence>
<dbReference type="InterPro" id="IPR006149">
    <property type="entry name" value="EB_dom"/>
</dbReference>
<accession>A0A914D1A4</accession>
<evidence type="ECO:0000313" key="5">
    <source>
        <dbReference type="WBParaSite" id="ACRNAN_scaffold1733.g30136.t1"/>
    </source>
</evidence>
<feature type="region of interest" description="Disordered" evidence="1">
    <location>
        <begin position="60"/>
        <end position="89"/>
    </location>
</feature>
<feature type="signal peptide" evidence="2">
    <location>
        <begin position="1"/>
        <end position="24"/>
    </location>
</feature>
<dbReference type="Proteomes" id="UP000887540">
    <property type="component" value="Unplaced"/>
</dbReference>
<proteinExistence type="predicted"/>
<feature type="chain" id="PRO_5037172715" evidence="2">
    <location>
        <begin position="25"/>
        <end position="89"/>
    </location>
</feature>
<dbReference type="WBParaSite" id="ACRNAN_scaffold1733.g30136.t1">
    <property type="protein sequence ID" value="ACRNAN_scaffold1733.g30136.t1"/>
    <property type="gene ID" value="ACRNAN_scaffold1733.g30136"/>
</dbReference>
<evidence type="ECO:0000259" key="3">
    <source>
        <dbReference type="Pfam" id="PF01683"/>
    </source>
</evidence>
<dbReference type="AlphaFoldDB" id="A0A914D1A4"/>
<name>A0A914D1A4_9BILA</name>
<evidence type="ECO:0000256" key="1">
    <source>
        <dbReference type="SAM" id="MobiDB-lite"/>
    </source>
</evidence>
<sequence length="89" mass="9177">MVGSALKIGTLVLVFVVLIPAGLPQALPGAPCGPGVECTGGSVCSMGICLCPPKLVQEGTEKKKKHHAKKGKKKHNKKVTLGPKPINGR</sequence>
<reference evidence="5" key="1">
    <citation type="submission" date="2022-11" db="UniProtKB">
        <authorList>
            <consortium name="WormBaseParasite"/>
        </authorList>
    </citation>
    <scope>IDENTIFICATION</scope>
</reference>
<evidence type="ECO:0000313" key="4">
    <source>
        <dbReference type="Proteomes" id="UP000887540"/>
    </source>
</evidence>
<protein>
    <submittedName>
        <fullName evidence="5">EB domain-containing protein</fullName>
    </submittedName>
</protein>
<keyword evidence="2" id="KW-0732">Signal</keyword>
<dbReference type="Pfam" id="PF01683">
    <property type="entry name" value="EB"/>
    <property type="match status" value="1"/>
</dbReference>
<organism evidence="4 5">
    <name type="scientific">Acrobeloides nanus</name>
    <dbReference type="NCBI Taxonomy" id="290746"/>
    <lineage>
        <taxon>Eukaryota</taxon>
        <taxon>Metazoa</taxon>
        <taxon>Ecdysozoa</taxon>
        <taxon>Nematoda</taxon>
        <taxon>Chromadorea</taxon>
        <taxon>Rhabditida</taxon>
        <taxon>Tylenchina</taxon>
        <taxon>Cephalobomorpha</taxon>
        <taxon>Cephaloboidea</taxon>
        <taxon>Cephalobidae</taxon>
        <taxon>Acrobeloides</taxon>
    </lineage>
</organism>
<feature type="compositionally biased region" description="Basic residues" evidence="1">
    <location>
        <begin position="62"/>
        <end position="78"/>
    </location>
</feature>